<evidence type="ECO:0000259" key="1">
    <source>
        <dbReference type="Pfam" id="PF08281"/>
    </source>
</evidence>
<dbReference type="Proteomes" id="UP000184233">
    <property type="component" value="Unassembled WGS sequence"/>
</dbReference>
<dbReference type="STRING" id="1895771.BGO89_13565"/>
<proteinExistence type="predicted"/>
<dbReference type="SUPFAM" id="SSF88659">
    <property type="entry name" value="Sigma3 and sigma4 domains of RNA polymerase sigma factors"/>
    <property type="match status" value="1"/>
</dbReference>
<gene>
    <name evidence="2" type="ORF">BGO89_13565</name>
</gene>
<dbReference type="InterPro" id="IPR014284">
    <property type="entry name" value="RNA_pol_sigma-70_dom"/>
</dbReference>
<feature type="domain" description="RNA polymerase sigma factor 70 region 4 type 2" evidence="1">
    <location>
        <begin position="108"/>
        <end position="155"/>
    </location>
</feature>
<comment type="caution">
    <text evidence="2">The sequence shown here is derived from an EMBL/GenBank/DDBJ whole genome shotgun (WGS) entry which is preliminary data.</text>
</comment>
<dbReference type="InterPro" id="IPR013249">
    <property type="entry name" value="RNA_pol_sigma70_r4_t2"/>
</dbReference>
<dbReference type="GO" id="GO:0003677">
    <property type="term" value="F:DNA binding"/>
    <property type="evidence" value="ECO:0007669"/>
    <property type="project" value="InterPro"/>
</dbReference>
<reference evidence="2 3" key="1">
    <citation type="submission" date="2016-09" db="EMBL/GenBank/DDBJ databases">
        <title>Genome-resolved meta-omics ties microbial dynamics to process performance in biotechnology for thiocyanate degradation.</title>
        <authorList>
            <person name="Kantor R.S."/>
            <person name="Huddy R.J."/>
            <person name="Iyer R."/>
            <person name="Thomas B.C."/>
            <person name="Brown C.T."/>
            <person name="Anantharaman K."/>
            <person name="Tringe S."/>
            <person name="Hettich R.L."/>
            <person name="Harrison S.T."/>
            <person name="Banfield J.F."/>
        </authorList>
    </citation>
    <scope>NUCLEOTIDE SEQUENCE [LARGE SCALE GENOMIC DNA]</scope>
    <source>
        <strain evidence="2">59-99</strain>
    </source>
</reference>
<accession>A0A1M3KVW0</accession>
<dbReference type="Gene3D" id="1.10.10.10">
    <property type="entry name" value="Winged helix-like DNA-binding domain superfamily/Winged helix DNA-binding domain"/>
    <property type="match status" value="1"/>
</dbReference>
<evidence type="ECO:0000313" key="2">
    <source>
        <dbReference type="EMBL" id="OJX56356.1"/>
    </source>
</evidence>
<dbReference type="AlphaFoldDB" id="A0A1M3KVW0"/>
<dbReference type="GO" id="GO:0016987">
    <property type="term" value="F:sigma factor activity"/>
    <property type="evidence" value="ECO:0007669"/>
    <property type="project" value="InterPro"/>
</dbReference>
<dbReference type="CDD" id="cd06171">
    <property type="entry name" value="Sigma70_r4"/>
    <property type="match status" value="1"/>
</dbReference>
<dbReference type="InterPro" id="IPR013324">
    <property type="entry name" value="RNA_pol_sigma_r3/r4-like"/>
</dbReference>
<dbReference type="EMBL" id="MKVH01000025">
    <property type="protein sequence ID" value="OJX56356.1"/>
    <property type="molecule type" value="Genomic_DNA"/>
</dbReference>
<organism evidence="2 3">
    <name type="scientific">Candidatus Kapaibacterium thiocyanatum</name>
    <dbReference type="NCBI Taxonomy" id="1895771"/>
    <lineage>
        <taxon>Bacteria</taxon>
        <taxon>Pseudomonadati</taxon>
        <taxon>Candidatus Kapaibacteriota</taxon>
        <taxon>Candidatus Kapaibacteriia</taxon>
        <taxon>Candidatus Kapaibacteriales</taxon>
        <taxon>Candidatus Kapaibacteriaceae</taxon>
        <taxon>Candidatus Kapaibacterium</taxon>
    </lineage>
</organism>
<sequence>METNNTHLYRMLSWRYAGSTIEDIEDAVAAANCALEESRFLAREPVRNPEAYRTCVAQRFLGRAMQRQRRMVFMDVHGDAGWENLSANDAQPLQSDDDRQAEHRFDTERILDTLPDQYAQVLALHYLQGLTLEESAHYAGVTPACMRKRHERALKMARRLFDDSTGEE</sequence>
<dbReference type="GO" id="GO:0006352">
    <property type="term" value="P:DNA-templated transcription initiation"/>
    <property type="evidence" value="ECO:0007669"/>
    <property type="project" value="InterPro"/>
</dbReference>
<protein>
    <recommendedName>
        <fullName evidence="1">RNA polymerase sigma factor 70 region 4 type 2 domain-containing protein</fullName>
    </recommendedName>
</protein>
<dbReference type="InterPro" id="IPR036388">
    <property type="entry name" value="WH-like_DNA-bd_sf"/>
</dbReference>
<evidence type="ECO:0000313" key="3">
    <source>
        <dbReference type="Proteomes" id="UP000184233"/>
    </source>
</evidence>
<dbReference type="Pfam" id="PF08281">
    <property type="entry name" value="Sigma70_r4_2"/>
    <property type="match status" value="1"/>
</dbReference>
<name>A0A1M3KVW0_9BACT</name>
<dbReference type="NCBIfam" id="TIGR02937">
    <property type="entry name" value="sigma70-ECF"/>
    <property type="match status" value="1"/>
</dbReference>